<dbReference type="EMBL" id="CAJHNJ030000691">
    <property type="protein sequence ID" value="CAG9138446.1"/>
    <property type="molecule type" value="Genomic_DNA"/>
</dbReference>
<dbReference type="Proteomes" id="UP000653454">
    <property type="component" value="Unassembled WGS sequence"/>
</dbReference>
<dbReference type="InterPro" id="IPR000477">
    <property type="entry name" value="RT_dom"/>
</dbReference>
<accession>A0A8S4GCW9</accession>
<feature type="compositionally biased region" description="Polar residues" evidence="4">
    <location>
        <begin position="995"/>
        <end position="1006"/>
    </location>
</feature>
<dbReference type="PROSITE" id="PS50012">
    <property type="entry name" value="RCC1_3"/>
    <property type="match status" value="8"/>
</dbReference>
<dbReference type="PROSITE" id="PS00626">
    <property type="entry name" value="RCC1_2"/>
    <property type="match status" value="2"/>
</dbReference>
<feature type="repeat" description="RCC1" evidence="2">
    <location>
        <begin position="413"/>
        <end position="464"/>
    </location>
</feature>
<evidence type="ECO:0000313" key="6">
    <source>
        <dbReference type="EMBL" id="CAG9138446.1"/>
    </source>
</evidence>
<evidence type="ECO:0000256" key="1">
    <source>
        <dbReference type="ARBA" id="ARBA00022737"/>
    </source>
</evidence>
<dbReference type="PANTHER" id="PTHR22870">
    <property type="entry name" value="REGULATOR OF CHROMOSOME CONDENSATION"/>
    <property type="match status" value="1"/>
</dbReference>
<feature type="repeat" description="RCC1" evidence="2">
    <location>
        <begin position="359"/>
        <end position="410"/>
    </location>
</feature>
<dbReference type="InterPro" id="IPR043502">
    <property type="entry name" value="DNA/RNA_pol_sf"/>
</dbReference>
<gene>
    <name evidence="6" type="ORF">PLXY2_LOCUS16685</name>
</gene>
<organism evidence="6 7">
    <name type="scientific">Plutella xylostella</name>
    <name type="common">Diamondback moth</name>
    <name type="synonym">Plutella maculipennis</name>
    <dbReference type="NCBI Taxonomy" id="51655"/>
    <lineage>
        <taxon>Eukaryota</taxon>
        <taxon>Metazoa</taxon>
        <taxon>Ecdysozoa</taxon>
        <taxon>Arthropoda</taxon>
        <taxon>Hexapoda</taxon>
        <taxon>Insecta</taxon>
        <taxon>Pterygota</taxon>
        <taxon>Neoptera</taxon>
        <taxon>Endopterygota</taxon>
        <taxon>Lepidoptera</taxon>
        <taxon>Glossata</taxon>
        <taxon>Ditrysia</taxon>
        <taxon>Yponomeutoidea</taxon>
        <taxon>Plutellidae</taxon>
        <taxon>Plutella</taxon>
    </lineage>
</organism>
<feature type="domain" description="Reverse transcriptase" evidence="5">
    <location>
        <begin position="1"/>
        <end position="172"/>
    </location>
</feature>
<evidence type="ECO:0000256" key="3">
    <source>
        <dbReference type="SAM" id="Coils"/>
    </source>
</evidence>
<dbReference type="PANTHER" id="PTHR22870:SF440">
    <property type="entry name" value="RETINITIS PIGMENTOSA GTPASE REGULATOR B-RELATED"/>
    <property type="match status" value="1"/>
</dbReference>
<evidence type="ECO:0000259" key="5">
    <source>
        <dbReference type="PROSITE" id="PS50878"/>
    </source>
</evidence>
<protein>
    <submittedName>
        <fullName evidence="6">(diamondback moth) hypothetical protein</fullName>
    </submittedName>
</protein>
<dbReference type="InterPro" id="IPR000408">
    <property type="entry name" value="Reg_chr_condens"/>
</dbReference>
<dbReference type="PRINTS" id="PR00633">
    <property type="entry name" value="RCCNDNSATION"/>
</dbReference>
<feature type="repeat" description="RCC1" evidence="2">
    <location>
        <begin position="677"/>
        <end position="738"/>
    </location>
</feature>
<feature type="repeat" description="RCC1" evidence="2">
    <location>
        <begin position="569"/>
        <end position="619"/>
    </location>
</feature>
<evidence type="ECO:0000313" key="7">
    <source>
        <dbReference type="Proteomes" id="UP000653454"/>
    </source>
</evidence>
<feature type="repeat" description="RCC1" evidence="2">
    <location>
        <begin position="317"/>
        <end position="358"/>
    </location>
</feature>
<dbReference type="SUPFAM" id="SSF56672">
    <property type="entry name" value="DNA/RNA polymerases"/>
    <property type="match status" value="1"/>
</dbReference>
<feature type="repeat" description="RCC1" evidence="2">
    <location>
        <begin position="621"/>
        <end position="676"/>
    </location>
</feature>
<reference evidence="6" key="1">
    <citation type="submission" date="2020-11" db="EMBL/GenBank/DDBJ databases">
        <authorList>
            <person name="Whiteford S."/>
        </authorList>
    </citation>
    <scope>NUCLEOTIDE SEQUENCE</scope>
</reference>
<feature type="coiled-coil region" evidence="3">
    <location>
        <begin position="884"/>
        <end position="918"/>
    </location>
</feature>
<dbReference type="SUPFAM" id="SSF50985">
    <property type="entry name" value="RCC1/BLIP-II"/>
    <property type="match status" value="1"/>
</dbReference>
<keyword evidence="7" id="KW-1185">Reference proteome</keyword>
<feature type="repeat" description="RCC1" evidence="2">
    <location>
        <begin position="518"/>
        <end position="568"/>
    </location>
</feature>
<dbReference type="Pfam" id="PF00415">
    <property type="entry name" value="RCC1"/>
    <property type="match status" value="1"/>
</dbReference>
<dbReference type="Gene3D" id="2.130.10.30">
    <property type="entry name" value="Regulator of chromosome condensation 1/beta-lactamase-inhibitor protein II"/>
    <property type="match status" value="2"/>
</dbReference>
<dbReference type="Pfam" id="PF25390">
    <property type="entry name" value="WD40_RLD"/>
    <property type="match status" value="1"/>
</dbReference>
<feature type="repeat" description="RCC1" evidence="2">
    <location>
        <begin position="465"/>
        <end position="517"/>
    </location>
</feature>
<comment type="caution">
    <text evidence="6">The sequence shown here is derived from an EMBL/GenBank/DDBJ whole genome shotgun (WGS) entry which is preliminary data.</text>
</comment>
<keyword evidence="3" id="KW-0175">Coiled coil</keyword>
<dbReference type="InterPro" id="IPR009091">
    <property type="entry name" value="RCC1/BLIP-II"/>
</dbReference>
<keyword evidence="1" id="KW-0677">Repeat</keyword>
<sequence length="1098" mass="121112">MSKAFDLVNYEILWTKLLSSDVPNEIVSLLRYWYGDQTNAVRWGDSTSSDYRLECGVRQGGLTSPDLFNVYINDLIGELRSTKIGCHVAGVCVNNLSYADDMVLLSPSINGLRKLVSVCEQYAVEHGLMYNVKKTEMMVFKALGGPARVPEVRLDGSPVRRVQRFKYLGHWLTEDLRDEEDLERERRALAARCNMLARRFHRCTPDVKITLFRAYCQNLYTCHLWTNYTRRSYSALRIQYNDAFRILLKHPRFCSASSMFAEARVPDFFAIIRARVASFWMRLRNTGNAILKNICDDVTSPIQSHWRSVQQDANHTGAVFTFGRSHFAEDEPSHFFIKSDPVVAISCGDDHSAVICQNGRVFVFGGNSWGQLGLGHRDEVARPSCVKWLKPQRALFVACGRAHTVFVTGMKNGRVFVLGGNSWGQLGLGHRDEVARPSCVKWLKPQRALFVACGRAHTVFVTDSHAIYTVGCNSEGQLGTGSTESHSMPQCVELPCEEARVKQVSAGSNHTAILTESGRLFVCGSNSEGQLGLGEDTRSCLQLTELAFMETIAYVECGYYHTVFITSKGAVFVTGENEGQKLGTQNTASNIYVPEVLPLDIPIKDACCGANHTFLLSMDESKILAFGSNEKGQLGLPKEVENVVEPTEIDMDKMFDGFQLKLVACGAMHTAFVTDNGLLYTCGEARHNKLCLDDVDDANNANDTLPNQYLPKRVTSMNGFIVDNVACGGCHTLLSATKGSNADFTNNDFNVVSEQERQATVTELPPLQKIPAALTTADIPHTVEDIANSNIEAGTNNTDGMNGNPSAPEENTSIDSLEANVSGSHIVNINELEMDSNTPDMVPDLKDEDSTLPDEKQDMDIIDEMNKVANDTMAKVEMGVQDMKQAASDKMEDAKEMIEDAKEKIDDAKDKMESAAGDIMKKAAALDPSHKLEEIKSLGLPDKAIEIANSPPPKSPIIQDLLHVPDLSHMGMDSDDGQKSETGQSENETIPCGSDKSSPQAGKTKTQAVLPIVRSDGTMEAMEESDVVVKEKGRFARIFQSLKDKENSCMSKGKVIEESVQETVQKGITSAEETVHKVEETVETEIRNHTNSRTCTIL</sequence>
<dbReference type="Pfam" id="PF00078">
    <property type="entry name" value="RVT_1"/>
    <property type="match status" value="1"/>
</dbReference>
<evidence type="ECO:0000256" key="4">
    <source>
        <dbReference type="SAM" id="MobiDB-lite"/>
    </source>
</evidence>
<name>A0A8S4GCW9_PLUXY</name>
<dbReference type="PROSITE" id="PS50878">
    <property type="entry name" value="RT_POL"/>
    <property type="match status" value="1"/>
</dbReference>
<dbReference type="InterPro" id="IPR051210">
    <property type="entry name" value="Ub_ligase/GEF_domain"/>
</dbReference>
<dbReference type="GO" id="GO:0071897">
    <property type="term" value="P:DNA biosynthetic process"/>
    <property type="evidence" value="ECO:0007669"/>
    <property type="project" value="UniProtKB-ARBA"/>
</dbReference>
<feature type="region of interest" description="Disordered" evidence="4">
    <location>
        <begin position="967"/>
        <end position="1006"/>
    </location>
</feature>
<dbReference type="AlphaFoldDB" id="A0A8S4GCW9"/>
<evidence type="ECO:0000256" key="2">
    <source>
        <dbReference type="PROSITE-ProRule" id="PRU00235"/>
    </source>
</evidence>
<proteinExistence type="predicted"/>
<dbReference type="InterPro" id="IPR058923">
    <property type="entry name" value="RCC1-like_dom"/>
</dbReference>